<evidence type="ECO:0000313" key="3">
    <source>
        <dbReference type="Proteomes" id="UP000543556"/>
    </source>
</evidence>
<evidence type="ECO:0000313" key="2">
    <source>
        <dbReference type="EMBL" id="NVM94554.1"/>
    </source>
</evidence>
<dbReference type="AlphaFoldDB" id="A0A7Y7LZ02"/>
<dbReference type="Gene3D" id="3.10.180.10">
    <property type="entry name" value="2,3-Dihydroxybiphenyl 1,2-Dioxygenase, domain 1"/>
    <property type="match status" value="1"/>
</dbReference>
<dbReference type="EMBL" id="JAAMFM010000006">
    <property type="protein sequence ID" value="NVM94554.1"/>
    <property type="molecule type" value="Genomic_DNA"/>
</dbReference>
<name>A0A7Y7LZ02_9MICC</name>
<protein>
    <submittedName>
        <fullName evidence="2">Glyoxalase</fullName>
    </submittedName>
</protein>
<gene>
    <name evidence="2" type="ORF">G6034_06455</name>
</gene>
<proteinExistence type="predicted"/>
<evidence type="ECO:0000259" key="1">
    <source>
        <dbReference type="PROSITE" id="PS51819"/>
    </source>
</evidence>
<dbReference type="InterPro" id="IPR004360">
    <property type="entry name" value="Glyas_Fos-R_dOase_dom"/>
</dbReference>
<dbReference type="PROSITE" id="PS51819">
    <property type="entry name" value="VOC"/>
    <property type="match status" value="1"/>
</dbReference>
<organism evidence="2 3">
    <name type="scientific">Arthrobacter wenxiniae</name>
    <dbReference type="NCBI Taxonomy" id="2713570"/>
    <lineage>
        <taxon>Bacteria</taxon>
        <taxon>Bacillati</taxon>
        <taxon>Actinomycetota</taxon>
        <taxon>Actinomycetes</taxon>
        <taxon>Micrococcales</taxon>
        <taxon>Micrococcaceae</taxon>
        <taxon>Arthrobacter</taxon>
    </lineage>
</organism>
<dbReference type="InterPro" id="IPR029068">
    <property type="entry name" value="Glyas_Bleomycin-R_OHBP_Dase"/>
</dbReference>
<reference evidence="2 3" key="1">
    <citation type="submission" date="2020-02" db="EMBL/GenBank/DDBJ databases">
        <title>Genome sequence of strain AETb3-4.</title>
        <authorList>
            <person name="Gao J."/>
            <person name="Zhang X."/>
        </authorList>
    </citation>
    <scope>NUCLEOTIDE SEQUENCE [LARGE SCALE GENOMIC DNA]</scope>
    <source>
        <strain evidence="2 3">AETb3-4</strain>
    </source>
</reference>
<dbReference type="RefSeq" id="WP_176634277.1">
    <property type="nucleotide sequence ID" value="NZ_JAAMFM010000006.1"/>
</dbReference>
<dbReference type="Pfam" id="PF00903">
    <property type="entry name" value="Glyoxalase"/>
    <property type="match status" value="1"/>
</dbReference>
<dbReference type="PANTHER" id="PTHR36503">
    <property type="entry name" value="BLR2520 PROTEIN"/>
    <property type="match status" value="1"/>
</dbReference>
<dbReference type="PANTHER" id="PTHR36503:SF1">
    <property type="entry name" value="BLR2520 PROTEIN"/>
    <property type="match status" value="1"/>
</dbReference>
<keyword evidence="3" id="KW-1185">Reference proteome</keyword>
<comment type="caution">
    <text evidence="2">The sequence shown here is derived from an EMBL/GenBank/DDBJ whole genome shotgun (WGS) entry which is preliminary data.</text>
</comment>
<dbReference type="InterPro" id="IPR037523">
    <property type="entry name" value="VOC_core"/>
</dbReference>
<feature type="domain" description="VOC" evidence="1">
    <location>
        <begin position="4"/>
        <end position="130"/>
    </location>
</feature>
<sequence>MEQQLNFITLGVRDVARSRDFYVGGLGWTPRLEVPGEVIFLQVNHGLVLSLWSRAQMAAELGVAEEDLQPGTAAVTLSHNVGSPGEVDAVVGQARKAGADVARSPRQQAWGGYSGYFADPDGFRWEVAFNPGWAVDDAGRVTV</sequence>
<dbReference type="Proteomes" id="UP000543556">
    <property type="component" value="Unassembled WGS sequence"/>
</dbReference>
<dbReference type="SUPFAM" id="SSF54593">
    <property type="entry name" value="Glyoxalase/Bleomycin resistance protein/Dihydroxybiphenyl dioxygenase"/>
    <property type="match status" value="1"/>
</dbReference>
<accession>A0A7Y7LZ02</accession>